<dbReference type="GO" id="GO:0030145">
    <property type="term" value="F:manganese ion binding"/>
    <property type="evidence" value="ECO:0007669"/>
    <property type="project" value="UniProtKB-UniRule"/>
</dbReference>
<dbReference type="UniPathway" id="UPA01057">
    <property type="reaction ID" value="UER00164"/>
</dbReference>
<comment type="function">
    <text evidence="6">Catalyzes the thiamine diphosphate-dependent decarboxylation of 2-oxoglutarate and the subsequent addition of the resulting succinic semialdehyde-thiamine pyrophosphate anion to isochorismate to yield 2-succinyl-5-enolpyruvyl-6-hydroxy-3-cyclohexene-1-carboxylate (SEPHCHC).</text>
</comment>
<dbReference type="GO" id="GO:0000287">
    <property type="term" value="F:magnesium ion binding"/>
    <property type="evidence" value="ECO:0007669"/>
    <property type="project" value="UniProtKB-UniRule"/>
</dbReference>
<dbReference type="HAMAP" id="MF_01659">
    <property type="entry name" value="MenD"/>
    <property type="match status" value="1"/>
</dbReference>
<dbReference type="PANTHER" id="PTHR42916">
    <property type="entry name" value="2-SUCCINYL-5-ENOLPYRUVYL-6-HYDROXY-3-CYCLOHEXENE-1-CARBOXYLATE SYNTHASE"/>
    <property type="match status" value="1"/>
</dbReference>
<comment type="subunit">
    <text evidence="6">Homodimer.</text>
</comment>
<dbReference type="Pfam" id="PF02776">
    <property type="entry name" value="TPP_enzyme_N"/>
    <property type="match status" value="1"/>
</dbReference>
<evidence type="ECO:0000313" key="9">
    <source>
        <dbReference type="Proteomes" id="UP000317990"/>
    </source>
</evidence>
<accession>A0A524RP40</accession>
<dbReference type="GO" id="GO:0070204">
    <property type="term" value="F:2-succinyl-5-enolpyruvyl-6-hydroxy-3-cyclohexene-1-carboxylic-acid synthase activity"/>
    <property type="evidence" value="ECO:0007669"/>
    <property type="project" value="UniProtKB-UniRule"/>
</dbReference>
<dbReference type="PIRSF" id="PIRSF004983">
    <property type="entry name" value="MenD"/>
    <property type="match status" value="1"/>
</dbReference>
<reference evidence="8 9" key="1">
    <citation type="journal article" date="2019" name="mSystems">
        <title>Life at home and on the roam: Genomic adaptions reflect the dual lifestyle of an intracellular, facultative symbiont.</title>
        <authorList>
            <person name="Burgsdorf I."/>
        </authorList>
    </citation>
    <scope>NUCLEOTIDE SEQUENCE [LARGE SCALE GENOMIC DNA]</scope>
    <source>
        <strain evidence="8">277cV</strain>
    </source>
</reference>
<dbReference type="InterPro" id="IPR029061">
    <property type="entry name" value="THDP-binding"/>
</dbReference>
<dbReference type="PANTHER" id="PTHR42916:SF1">
    <property type="entry name" value="PROTEIN PHYLLO, CHLOROPLASTIC"/>
    <property type="match status" value="1"/>
</dbReference>
<dbReference type="InterPro" id="IPR012001">
    <property type="entry name" value="Thiamin_PyroP_enz_TPP-bd_dom"/>
</dbReference>
<keyword evidence="1 6" id="KW-0808">Transferase</keyword>
<comment type="cofactor">
    <cofactor evidence="6">
        <name>thiamine diphosphate</name>
        <dbReference type="ChEBI" id="CHEBI:58937"/>
    </cofactor>
    <text evidence="6">Binds 1 thiamine pyrophosphate per subunit.</text>
</comment>
<evidence type="ECO:0000313" key="8">
    <source>
        <dbReference type="EMBL" id="TGG93106.1"/>
    </source>
</evidence>
<feature type="domain" description="Thiamine pyrophosphate enzyme N-terminal TPP-binding" evidence="7">
    <location>
        <begin position="15"/>
        <end position="124"/>
    </location>
</feature>
<dbReference type="AlphaFoldDB" id="A0A524RP40"/>
<dbReference type="NCBIfam" id="TIGR00173">
    <property type="entry name" value="menD"/>
    <property type="match status" value="1"/>
</dbReference>
<dbReference type="Gene3D" id="3.40.50.970">
    <property type="match status" value="2"/>
</dbReference>
<dbReference type="SUPFAM" id="SSF52518">
    <property type="entry name" value="Thiamin diphosphate-binding fold (THDP-binding)"/>
    <property type="match status" value="2"/>
</dbReference>
<comment type="pathway">
    <text evidence="6">Cofactor biosynthesis; phylloquinone biosynthesis.</text>
</comment>
<sequence>MQEQAAINLVWARRLWGTLVELGLRHVVICPGSRSGPLSLAADLTPGLNLFSSIDERSAGFFALGLGRAGLLPVAVVTTSGTAVANLLPAAVEADRSGLPLLLLSADRPQRLKNCGANQTVNQEAFLQPACRCMETLPQPGAATTLPLGEDPLTGLHRPLPQLQRPLHRAWAALLGDGVRAAGPVHLNQPLEEPLHADGATIAALRAEADATALPAAEPTCPAPPPVAGPVSQPFPLDPDRSAVIVVGPSHGDQWQLAADLRQLVNRTGWPVLADAASGLRGRRDLPLVHGYDLLLPRSDPGFAPDQVLRLGGCSASRHLQDWLRQLAVPQVQVMEGDDRNWDPLGSVTLRRSDGLAGVLRALPHGAPAAAALALGERWRRADQQLQRVLDGACSGDGPLQEPCLARDLDRLLPSQRTLMLANSSAVRDWESFSGGACPRRVVSFRGASGIDGTLSLAFGLASHGDAVLLSGDLALLHDSNGWLWAESLRRIGHRLLVVLIDNGGGGIFEQLPIRQEGVAMERLFTMGQVVDPCTLAAAHGVPSRVVLLRSDLDAAVAWGLSQPLALLQCCSDARADAALRQRLRRRQRSDRSP</sequence>
<comment type="caution">
    <text evidence="8">The sequence shown here is derived from an EMBL/GenBank/DDBJ whole genome shotgun (WGS) entry which is preliminary data.</text>
</comment>
<keyword evidence="5 6" id="KW-0464">Manganese</keyword>
<dbReference type="CDD" id="cd02009">
    <property type="entry name" value="TPP_SHCHC_synthase"/>
    <property type="match status" value="1"/>
</dbReference>
<keyword evidence="2 6" id="KW-0479">Metal-binding</keyword>
<dbReference type="EC" id="2.2.1.9" evidence="6"/>
<comment type="catalytic activity">
    <reaction evidence="6">
        <text>isochorismate + 2-oxoglutarate + H(+) = 5-enolpyruvoyl-6-hydroxy-2-succinyl-cyclohex-3-ene-1-carboxylate + CO2</text>
        <dbReference type="Rhea" id="RHEA:25593"/>
        <dbReference type="ChEBI" id="CHEBI:15378"/>
        <dbReference type="ChEBI" id="CHEBI:16526"/>
        <dbReference type="ChEBI" id="CHEBI:16810"/>
        <dbReference type="ChEBI" id="CHEBI:29780"/>
        <dbReference type="ChEBI" id="CHEBI:58818"/>
        <dbReference type="EC" id="2.2.1.9"/>
    </reaction>
</comment>
<keyword evidence="4 6" id="KW-0786">Thiamine pyrophosphate</keyword>
<comment type="pathway">
    <text evidence="6">Quinol/quinone metabolism; 1,4-dihydroxy-2-naphthoate biosynthesis; 1,4-dihydroxy-2-naphthoate from chorismate: step 2/7.</text>
</comment>
<evidence type="ECO:0000256" key="3">
    <source>
        <dbReference type="ARBA" id="ARBA00022842"/>
    </source>
</evidence>
<evidence type="ECO:0000256" key="2">
    <source>
        <dbReference type="ARBA" id="ARBA00022723"/>
    </source>
</evidence>
<evidence type="ECO:0000256" key="6">
    <source>
        <dbReference type="HAMAP-Rule" id="MF_01659"/>
    </source>
</evidence>
<dbReference type="Proteomes" id="UP000317990">
    <property type="component" value="Unassembled WGS sequence"/>
</dbReference>
<evidence type="ECO:0000259" key="7">
    <source>
        <dbReference type="Pfam" id="PF02776"/>
    </source>
</evidence>
<gene>
    <name evidence="6 8" type="primary">menD</name>
    <name evidence="8" type="ORF">ERJ67_04515</name>
</gene>
<dbReference type="UniPathway" id="UPA00995"/>
<comment type="similarity">
    <text evidence="6">Belongs to the TPP enzyme family. MenD subfamily.</text>
</comment>
<keyword evidence="3 6" id="KW-0460">Magnesium</keyword>
<evidence type="ECO:0000256" key="4">
    <source>
        <dbReference type="ARBA" id="ARBA00023052"/>
    </source>
</evidence>
<dbReference type="GO" id="GO:0042372">
    <property type="term" value="P:phylloquinone biosynthetic process"/>
    <property type="evidence" value="ECO:0007669"/>
    <property type="project" value="UniProtKB-UniRule"/>
</dbReference>
<dbReference type="GO" id="GO:0030976">
    <property type="term" value="F:thiamine pyrophosphate binding"/>
    <property type="evidence" value="ECO:0007669"/>
    <property type="project" value="UniProtKB-UniRule"/>
</dbReference>
<dbReference type="EMBL" id="SRMO01000054">
    <property type="protein sequence ID" value="TGG93106.1"/>
    <property type="molecule type" value="Genomic_DNA"/>
</dbReference>
<dbReference type="CDD" id="cd07037">
    <property type="entry name" value="TPP_PYR_MenD"/>
    <property type="match status" value="1"/>
</dbReference>
<organism evidence="8 9">
    <name type="scientific">Aphanocapsa feldmannii 277cV</name>
    <dbReference type="NCBI Taxonomy" id="2507553"/>
    <lineage>
        <taxon>Bacteria</taxon>
        <taxon>Bacillati</taxon>
        <taxon>Cyanobacteriota</taxon>
        <taxon>Cyanophyceae</taxon>
        <taxon>Oscillatoriophycideae</taxon>
        <taxon>Chroococcales</taxon>
        <taxon>Microcystaceae</taxon>
        <taxon>Aphanocapsa</taxon>
    </lineage>
</organism>
<dbReference type="InterPro" id="IPR004433">
    <property type="entry name" value="MenaQ_synth_MenD"/>
</dbReference>
<evidence type="ECO:0000256" key="5">
    <source>
        <dbReference type="ARBA" id="ARBA00023211"/>
    </source>
</evidence>
<dbReference type="GO" id="GO:0009234">
    <property type="term" value="P:menaquinone biosynthetic process"/>
    <property type="evidence" value="ECO:0007669"/>
    <property type="project" value="InterPro"/>
</dbReference>
<comment type="cofactor">
    <cofactor evidence="6">
        <name>Mg(2+)</name>
        <dbReference type="ChEBI" id="CHEBI:18420"/>
    </cofactor>
    <cofactor evidence="6">
        <name>Mn(2+)</name>
        <dbReference type="ChEBI" id="CHEBI:29035"/>
    </cofactor>
</comment>
<name>A0A524RP40_9CHRO</name>
<protein>
    <recommendedName>
        <fullName evidence="6">2-succinyl-5-enolpyruvyl-6-hydroxy-3-cyclohexene-1-carboxylate synthase</fullName>
        <shortName evidence="6">SEPHCHC synthase</shortName>
        <ecNumber evidence="6">2.2.1.9</ecNumber>
    </recommendedName>
</protein>
<evidence type="ECO:0000256" key="1">
    <source>
        <dbReference type="ARBA" id="ARBA00022679"/>
    </source>
</evidence>
<proteinExistence type="inferred from homology"/>
<dbReference type="Gene3D" id="3.40.50.1220">
    <property type="entry name" value="TPP-binding domain"/>
    <property type="match status" value="1"/>
</dbReference>